<dbReference type="InterPro" id="IPR027304">
    <property type="entry name" value="Trigger_fact/SurA_dom_sf"/>
</dbReference>
<dbReference type="Gene3D" id="1.10.4030.10">
    <property type="entry name" value="Porin chaperone SurA, peptide-binding domain"/>
    <property type="match status" value="1"/>
</dbReference>
<keyword evidence="2" id="KW-0732">Signal</keyword>
<evidence type="ECO:0000313" key="4">
    <source>
        <dbReference type="Proteomes" id="UP000198694"/>
    </source>
</evidence>
<name>A0A1G8YJ32_9BACI</name>
<protein>
    <submittedName>
        <fullName evidence="3">SurA N-terminal domain-containing protein</fullName>
    </submittedName>
</protein>
<dbReference type="AlphaFoldDB" id="A0A1G8YJ32"/>
<sequence>MKKITLLIMMVLISILAACSDDKENAEGSNKEANQNQEANQEAQEELAKQQKEQQKQLEEQQVDEGEVVAVVNGEEIKGKEYNKVLPQTIYSLQQSGQKTDDKELVKKKTVDMLVNQKLVMQEIAKQEIEAPEEKVDQSFEQYKSQFESEEKFQTSLEKNGDTEESIRKSLAKEVKMQMYLQNEIPETKVSDEEVQQYYDELSSQRDDLPKFEEAKDKIKDILVQQKQNEEITKLLAQLKEESEVETRI</sequence>
<evidence type="ECO:0000313" key="3">
    <source>
        <dbReference type="EMBL" id="SDK02713.1"/>
    </source>
</evidence>
<evidence type="ECO:0000256" key="1">
    <source>
        <dbReference type="SAM" id="MobiDB-lite"/>
    </source>
</evidence>
<dbReference type="PANTHER" id="PTHR47245:SF2">
    <property type="entry name" value="PEPTIDYL-PROLYL CIS-TRANS ISOMERASE HP_0175-RELATED"/>
    <property type="match status" value="1"/>
</dbReference>
<feature type="region of interest" description="Disordered" evidence="1">
    <location>
        <begin position="22"/>
        <end position="64"/>
    </location>
</feature>
<feature type="signal peptide" evidence="2">
    <location>
        <begin position="1"/>
        <end position="20"/>
    </location>
</feature>
<dbReference type="RefSeq" id="WP_093212911.1">
    <property type="nucleotide sequence ID" value="NZ_FNFL01000002.1"/>
</dbReference>
<organism evidence="3 4">
    <name type="scientific">Sediminibacillus albus</name>
    <dbReference type="NCBI Taxonomy" id="407036"/>
    <lineage>
        <taxon>Bacteria</taxon>
        <taxon>Bacillati</taxon>
        <taxon>Bacillota</taxon>
        <taxon>Bacilli</taxon>
        <taxon>Bacillales</taxon>
        <taxon>Bacillaceae</taxon>
        <taxon>Sediminibacillus</taxon>
    </lineage>
</organism>
<dbReference type="OrthoDB" id="4775280at2"/>
<proteinExistence type="predicted"/>
<dbReference type="PANTHER" id="PTHR47245">
    <property type="entry name" value="PEPTIDYLPROLYL ISOMERASE"/>
    <property type="match status" value="1"/>
</dbReference>
<dbReference type="EMBL" id="FNFL01000002">
    <property type="protein sequence ID" value="SDK02713.1"/>
    <property type="molecule type" value="Genomic_DNA"/>
</dbReference>
<dbReference type="PROSITE" id="PS51257">
    <property type="entry name" value="PROKAR_LIPOPROTEIN"/>
    <property type="match status" value="1"/>
</dbReference>
<dbReference type="SUPFAM" id="SSF109998">
    <property type="entry name" value="Triger factor/SurA peptide-binding domain-like"/>
    <property type="match status" value="1"/>
</dbReference>
<reference evidence="3 4" key="1">
    <citation type="submission" date="2016-10" db="EMBL/GenBank/DDBJ databases">
        <authorList>
            <person name="de Groot N.N."/>
        </authorList>
    </citation>
    <scope>NUCLEOTIDE SEQUENCE [LARGE SCALE GENOMIC DNA]</scope>
    <source>
        <strain evidence="3 4">CGMCC 1.6502</strain>
    </source>
</reference>
<accession>A0A1G8YJ32</accession>
<feature type="compositionally biased region" description="Low complexity" evidence="1">
    <location>
        <begin position="31"/>
        <end position="42"/>
    </location>
</feature>
<evidence type="ECO:0000256" key="2">
    <source>
        <dbReference type="SAM" id="SignalP"/>
    </source>
</evidence>
<dbReference type="InterPro" id="IPR050245">
    <property type="entry name" value="PrsA_foldase"/>
</dbReference>
<keyword evidence="4" id="KW-1185">Reference proteome</keyword>
<feature type="chain" id="PRO_5039319947" evidence="2">
    <location>
        <begin position="21"/>
        <end position="249"/>
    </location>
</feature>
<gene>
    <name evidence="3" type="ORF">SAMN05216243_1645</name>
</gene>
<feature type="compositionally biased region" description="Basic and acidic residues" evidence="1">
    <location>
        <begin position="46"/>
        <end position="59"/>
    </location>
</feature>
<dbReference type="STRING" id="407036.SAMN05216243_1645"/>
<dbReference type="Pfam" id="PF13624">
    <property type="entry name" value="SurA_N_3"/>
    <property type="match status" value="1"/>
</dbReference>
<dbReference type="Proteomes" id="UP000198694">
    <property type="component" value="Unassembled WGS sequence"/>
</dbReference>